<proteinExistence type="predicted"/>
<dbReference type="Proteomes" id="UP001467690">
    <property type="component" value="Unassembled WGS sequence"/>
</dbReference>
<evidence type="ECO:0000313" key="3">
    <source>
        <dbReference type="Proteomes" id="UP001467690"/>
    </source>
</evidence>
<organism evidence="2 3">
    <name type="scientific">Catenovulum sediminis</name>
    <dbReference type="NCBI Taxonomy" id="1740262"/>
    <lineage>
        <taxon>Bacteria</taxon>
        <taxon>Pseudomonadati</taxon>
        <taxon>Pseudomonadota</taxon>
        <taxon>Gammaproteobacteria</taxon>
        <taxon>Alteromonadales</taxon>
        <taxon>Alteromonadaceae</taxon>
        <taxon>Catenovulum</taxon>
    </lineage>
</organism>
<accession>A0ABV1RN09</accession>
<keyword evidence="3" id="KW-1185">Reference proteome</keyword>
<keyword evidence="1" id="KW-0812">Transmembrane</keyword>
<protein>
    <recommendedName>
        <fullName evidence="4">Letm1 RBD domain-containing protein</fullName>
    </recommendedName>
</protein>
<comment type="caution">
    <text evidence="2">The sequence shown here is derived from an EMBL/GenBank/DDBJ whole genome shotgun (WGS) entry which is preliminary data.</text>
</comment>
<sequence length="145" mass="16375">MVKSAKLCGLKQTNDRNLMNANRKLSQIPVKLVKVNRNASRLRLRRTMLALKTALRQEKKETQEMMDIYRRHAKGQASKEELSVANQQFLDLLRGLGLGIFAVLPFAPITIPLIIKLGRKVGVEVMPSSFIPKSKVSPPDKKELK</sequence>
<name>A0ABV1RN09_9ALTE</name>
<feature type="transmembrane region" description="Helical" evidence="1">
    <location>
        <begin position="92"/>
        <end position="115"/>
    </location>
</feature>
<keyword evidence="1" id="KW-0472">Membrane</keyword>
<evidence type="ECO:0008006" key="4">
    <source>
        <dbReference type="Google" id="ProtNLM"/>
    </source>
</evidence>
<gene>
    <name evidence="2" type="ORF">ABS311_20865</name>
</gene>
<evidence type="ECO:0000256" key="1">
    <source>
        <dbReference type="SAM" id="Phobius"/>
    </source>
</evidence>
<evidence type="ECO:0000313" key="2">
    <source>
        <dbReference type="EMBL" id="MER2494333.1"/>
    </source>
</evidence>
<reference evidence="2 3" key="1">
    <citation type="submission" date="2024-06" db="EMBL/GenBank/DDBJ databases">
        <authorList>
            <person name="Chen R.Y."/>
        </authorList>
    </citation>
    <scope>NUCLEOTIDE SEQUENCE [LARGE SCALE GENOMIC DNA]</scope>
    <source>
        <strain evidence="2 3">D2</strain>
    </source>
</reference>
<keyword evidence="1" id="KW-1133">Transmembrane helix</keyword>
<dbReference type="EMBL" id="JBELOE010000287">
    <property type="protein sequence ID" value="MER2494333.1"/>
    <property type="molecule type" value="Genomic_DNA"/>
</dbReference>